<dbReference type="GO" id="GO:0016020">
    <property type="term" value="C:membrane"/>
    <property type="evidence" value="ECO:0007669"/>
    <property type="project" value="UniProtKB-SubCell"/>
</dbReference>
<dbReference type="Pfam" id="PF00001">
    <property type="entry name" value="7tm_1"/>
    <property type="match status" value="1"/>
</dbReference>
<dbReference type="EMBL" id="CAJNRG010007257">
    <property type="protein sequence ID" value="CAF2092720.1"/>
    <property type="molecule type" value="Genomic_DNA"/>
</dbReference>
<dbReference type="AlphaFoldDB" id="A0A816Q7E1"/>
<dbReference type="Proteomes" id="UP000663887">
    <property type="component" value="Unassembled WGS sequence"/>
</dbReference>
<feature type="transmembrane region" description="Helical" evidence="5">
    <location>
        <begin position="23"/>
        <end position="46"/>
    </location>
</feature>
<feature type="transmembrane region" description="Helical" evidence="5">
    <location>
        <begin position="96"/>
        <end position="118"/>
    </location>
</feature>
<accession>A0A816Q7E1</accession>
<evidence type="ECO:0000256" key="2">
    <source>
        <dbReference type="ARBA" id="ARBA00022692"/>
    </source>
</evidence>
<evidence type="ECO:0000256" key="4">
    <source>
        <dbReference type="ARBA" id="ARBA00023136"/>
    </source>
</evidence>
<dbReference type="SUPFAM" id="SSF81321">
    <property type="entry name" value="Family A G protein-coupled receptor-like"/>
    <property type="match status" value="1"/>
</dbReference>
<evidence type="ECO:0000256" key="1">
    <source>
        <dbReference type="ARBA" id="ARBA00004370"/>
    </source>
</evidence>
<comment type="caution">
    <text evidence="7">The sequence shown here is derived from an EMBL/GenBank/DDBJ whole genome shotgun (WGS) entry which is preliminary data.</text>
</comment>
<evidence type="ECO:0000256" key="5">
    <source>
        <dbReference type="SAM" id="Phobius"/>
    </source>
</evidence>
<feature type="transmembrane region" description="Helical" evidence="5">
    <location>
        <begin position="139"/>
        <end position="161"/>
    </location>
</feature>
<feature type="domain" description="G-protein coupled receptors family 1 profile" evidence="6">
    <location>
        <begin position="38"/>
        <end position="300"/>
    </location>
</feature>
<evidence type="ECO:0000313" key="9">
    <source>
        <dbReference type="Proteomes" id="UP000663856"/>
    </source>
</evidence>
<reference evidence="7" key="1">
    <citation type="submission" date="2021-02" db="EMBL/GenBank/DDBJ databases">
        <authorList>
            <person name="Nowell W R."/>
        </authorList>
    </citation>
    <scope>NUCLEOTIDE SEQUENCE</scope>
</reference>
<dbReference type="InterPro" id="IPR017452">
    <property type="entry name" value="GPCR_Rhodpsn_7TM"/>
</dbReference>
<evidence type="ECO:0000256" key="3">
    <source>
        <dbReference type="ARBA" id="ARBA00022989"/>
    </source>
</evidence>
<dbReference type="Proteomes" id="UP000663856">
    <property type="component" value="Unassembled WGS sequence"/>
</dbReference>
<evidence type="ECO:0000259" key="6">
    <source>
        <dbReference type="PROSITE" id="PS50262"/>
    </source>
</evidence>
<protein>
    <recommendedName>
        <fullName evidence="6">G-protein coupled receptors family 1 profile domain-containing protein</fullName>
    </recommendedName>
</protein>
<gene>
    <name evidence="7" type="ORF">WKI299_LOCUS11588</name>
    <name evidence="8" type="ORF">XDN619_LOCUS16981</name>
</gene>
<dbReference type="EMBL" id="CAJNRF010004285">
    <property type="protein sequence ID" value="CAF2058230.1"/>
    <property type="molecule type" value="Genomic_DNA"/>
</dbReference>
<dbReference type="Gene3D" id="1.20.1070.10">
    <property type="entry name" value="Rhodopsin 7-helix transmembrane proteins"/>
    <property type="match status" value="1"/>
</dbReference>
<feature type="transmembrane region" description="Helical" evidence="5">
    <location>
        <begin position="58"/>
        <end position="76"/>
    </location>
</feature>
<feature type="transmembrane region" description="Helical" evidence="5">
    <location>
        <begin position="238"/>
        <end position="258"/>
    </location>
</feature>
<keyword evidence="2 5" id="KW-0812">Transmembrane</keyword>
<dbReference type="PROSITE" id="PS50262">
    <property type="entry name" value="G_PROTEIN_RECEP_F1_2"/>
    <property type="match status" value="1"/>
</dbReference>
<dbReference type="PANTHER" id="PTHR46641">
    <property type="entry name" value="FMRFAMIDE RECEPTOR-RELATED"/>
    <property type="match status" value="1"/>
</dbReference>
<feature type="transmembrane region" description="Helical" evidence="5">
    <location>
        <begin position="278"/>
        <end position="303"/>
    </location>
</feature>
<keyword evidence="4 5" id="KW-0472">Membrane</keyword>
<name>A0A816Q7E1_9BILA</name>
<feature type="transmembrane region" description="Helical" evidence="5">
    <location>
        <begin position="190"/>
        <end position="210"/>
    </location>
</feature>
<evidence type="ECO:0000313" key="7">
    <source>
        <dbReference type="EMBL" id="CAF2058230.1"/>
    </source>
</evidence>
<keyword evidence="3 5" id="KW-1133">Transmembrane helix</keyword>
<dbReference type="InterPro" id="IPR052954">
    <property type="entry name" value="GPCR-Ligand_Int"/>
</dbReference>
<dbReference type="InterPro" id="IPR000276">
    <property type="entry name" value="GPCR_Rhodpsn"/>
</dbReference>
<comment type="subcellular location">
    <subcellularLocation>
        <location evidence="1">Membrane</location>
    </subcellularLocation>
</comment>
<dbReference type="PANTHER" id="PTHR46641:SF25">
    <property type="entry name" value="CNMAMIDE RECEPTOR-RELATED"/>
    <property type="match status" value="1"/>
</dbReference>
<evidence type="ECO:0000313" key="8">
    <source>
        <dbReference type="EMBL" id="CAF2092720.1"/>
    </source>
</evidence>
<dbReference type="GO" id="GO:0004930">
    <property type="term" value="F:G protein-coupled receptor activity"/>
    <property type="evidence" value="ECO:0007669"/>
    <property type="project" value="InterPro"/>
</dbReference>
<organism evidence="7 9">
    <name type="scientific">Rotaria magnacalcarata</name>
    <dbReference type="NCBI Taxonomy" id="392030"/>
    <lineage>
        <taxon>Eukaryota</taxon>
        <taxon>Metazoa</taxon>
        <taxon>Spiralia</taxon>
        <taxon>Gnathifera</taxon>
        <taxon>Rotifera</taxon>
        <taxon>Eurotatoria</taxon>
        <taxon>Bdelloidea</taxon>
        <taxon>Philodinida</taxon>
        <taxon>Philodinidae</taxon>
        <taxon>Rotaria</taxon>
    </lineage>
</organism>
<sequence length="358" mass="41600">MMYNQTNSSTNYSIPCRFDVGSFLRYAGTLVIILGCIGNFLSILVFSRKTLRSRSCSIYFLALNVSDICVLISYTFESLLFHGYSIQLLSNSFMCKSVIFLIYASTDISNYLLTLAALDRCILISNSTLRYRFCRKFTAKLMIILVIVILGLTNSHFLIGFHVDKEGFCLPTTGNYNYFYVHHYDSYIDIIKTVLIPFTSIFICNTIIIFKYTRRNILLSIASTKRKSRRRKEKDRQLTWLLLSTSLLFIMLSSPSEINDFVRTHLSQHFQVKYSCELWAITIFLILLHQTNHASHFYVYTLTGPIFRKEFKKLFCFYQKQTSKKALLNVYSKKKSIEINSIQNEELADPNLVVQLEN</sequence>
<proteinExistence type="predicted"/>